<proteinExistence type="predicted"/>
<name>A0ACC1QZ40_9HYPO</name>
<evidence type="ECO:0000313" key="2">
    <source>
        <dbReference type="Proteomes" id="UP001148737"/>
    </source>
</evidence>
<evidence type="ECO:0000313" key="1">
    <source>
        <dbReference type="EMBL" id="KAJ3494986.1"/>
    </source>
</evidence>
<protein>
    <submittedName>
        <fullName evidence="1">Uncharacterized protein</fullName>
    </submittedName>
</protein>
<keyword evidence="2" id="KW-1185">Reference proteome</keyword>
<dbReference type="EMBL" id="JANAKD010000325">
    <property type="protein sequence ID" value="KAJ3494986.1"/>
    <property type="molecule type" value="Genomic_DNA"/>
</dbReference>
<sequence length="392" mass="43675">MLVLFVLRALIALALVGPSLQKCLRDDHCSLNGICLDNGCKCDPGWKGADCGILDLRPALREGGYNHTSEGISSWGASIVRDREEDGLYHMFFSRFANHCPLKSWMPFSTIVHAQSRTGPAGPYHSSVEVLGTFAHNPTVIWSHWDREYLMYHIGCPQPMPSVCGPVKFKCGIPDGQSGITVHSSRDLETWTNRGMVFNGTYDKSVWDMTATNPSAWPLYTKNNKTPAILLAYRGNNHNETNFSSGNIAVSPRGLEGPYTRIQKEPLMHYRFEDPFLWQDKRGHYHMLVHSQRDVGGGGSPGVKSVGRHAYARDYRGPWTYSYDASLAYGSQVNFTDGTSINYSRRERPQLLFSHDGKMTPLFMANGVQEAGTNLSYTIVSPIGNAGVKLQY</sequence>
<dbReference type="Proteomes" id="UP001148737">
    <property type="component" value="Unassembled WGS sequence"/>
</dbReference>
<comment type="caution">
    <text evidence="1">The sequence shown here is derived from an EMBL/GenBank/DDBJ whole genome shotgun (WGS) entry which is preliminary data.</text>
</comment>
<organism evidence="1 2">
    <name type="scientific">Lecanicillium saksenae</name>
    <dbReference type="NCBI Taxonomy" id="468837"/>
    <lineage>
        <taxon>Eukaryota</taxon>
        <taxon>Fungi</taxon>
        <taxon>Dikarya</taxon>
        <taxon>Ascomycota</taxon>
        <taxon>Pezizomycotina</taxon>
        <taxon>Sordariomycetes</taxon>
        <taxon>Hypocreomycetidae</taxon>
        <taxon>Hypocreales</taxon>
        <taxon>Cordycipitaceae</taxon>
        <taxon>Lecanicillium</taxon>
    </lineage>
</organism>
<reference evidence="1" key="1">
    <citation type="submission" date="2022-07" db="EMBL/GenBank/DDBJ databases">
        <title>Genome Sequence of Lecanicillium saksenae.</title>
        <authorList>
            <person name="Buettner E."/>
        </authorList>
    </citation>
    <scope>NUCLEOTIDE SEQUENCE</scope>
    <source>
        <strain evidence="1">VT-O1</strain>
    </source>
</reference>
<accession>A0ACC1QZ40</accession>
<gene>
    <name evidence="1" type="ORF">NLG97_g3714</name>
</gene>